<feature type="domain" description="C2H2-type" evidence="3">
    <location>
        <begin position="235"/>
        <end position="265"/>
    </location>
</feature>
<sequence length="1302" mass="146746">MKSPKQAKSIPHSPLRLRSQKRKGEASTSSSTRGNVNHSQTVACKNVVIKRNITLTAKQKLTKDSLLVTKSIAESSPEILDKQLSPTKVNKRGPFGEKVDVLVEVFEEKQHDEISKIHLIDPSEPAASSSSPSGCEITNMKPVQCSNCSQHFSLEDSLKEHSKTCSTPDLDQKKLSCIFASCKEIYPSKQLLMDHLWDVHGSKLAVSDDNDAKGSEEEAFPGKMIVPLKRTKDVYKCPSCNGRFRRTDNFARHYEKCSTSTLKKRRTACVIDSCSETFAHKSALVNHLKDVHRAKISPPQILNFKTEADYKLWKDDEESRTFSYFSSESGCKKYKVGGNGTRKYFYCQYDGPLRAHRKKGEPERKTTRKRKSGQVKTGMVCLARMVVTTHPDGSVHVEYHPTHNHKPDSSDCAHQPATTSLNNHIQNQIALRVPPTVIYENLQSFQFDGNGEEGGKPVSRSKAVTKRAIQQRAIKFRKTMRLHEEDSISTCMLVERLRSEEYDPVVIFKPQGKPIVRGPPEIKCLSEDVDGVFMLGLQTKEQKNLMLEGCKKVLIVDTAPYVTQFENGKLLNFVVCNENNRGVAVAHFISNSMSVNVIGYFVEALRLKYQDENETLTVNCLVSGDDPVLIKGIEHGLGSAVPHILCLWTVDRALQDALQKRVVTSVKDPQCIDALDLKDLIYNDLIALINSSDKNKFEELYVSFKNRFLSEAPKFVNYFEKNFMDRPEKWAKCYRDNLSHGEIDTISFAEFFHNRLKTGFSQRVTHIRVDDLVNHLLDIEKHDKTARKLEADCGLSATSKDVLERHNNSLLMPDDSIGEKTAKFWLVNSSKSDEVYKIECLWEVCQKSDCCDKCPSASCYGLCSHLYHCTCPDTVPLCKHIHKLHSLLTQSSSQLSEEMNSDLFHISSEEPVETSDAEDCYSNLQNSLATLCDIVEKRQVPSHLLQMCVATVTSLIEKCQILKTTEPVLDYVELPSKKKLSLQSVQDLPPRSNIGEESGNIVSSSNSLKSINDFIVVLKREDNNEESEDVDNPSYVAVENSIDPLETLLCIGDININLLHIKSLDVDLNEEEASTYRLVLPSFRVGWMLPAVINAFLSILSSSNDKTFCLSTDNVLSLYHGDLLPHLFNQEMCNKNIFIFPLILSDDHWAILVLFADKAEMRCLDPIMGKLTPDLIKLVHSVNSIMKIVRPDISRWSLRFISHLHQTDAVNCGVHICWFAHEAILQYEKHSPLSDVGEYRKFICDTICGHCMEYSENNHACVLCGKDFLDSATISCCKCGRTFHTECVPSQPDSSAFVCPLR</sequence>
<feature type="domain" description="C2H2-type" evidence="3">
    <location>
        <begin position="267"/>
        <end position="297"/>
    </location>
</feature>
<dbReference type="Gene3D" id="3.40.395.10">
    <property type="entry name" value="Adenoviral Proteinase, Chain A"/>
    <property type="match status" value="1"/>
</dbReference>
<proteinExistence type="predicted"/>
<evidence type="ECO:0000313" key="4">
    <source>
        <dbReference type="EMBL" id="KAK3919496.1"/>
    </source>
</evidence>
<dbReference type="EMBL" id="JAHWGI010000979">
    <property type="protein sequence ID" value="KAK3919496.1"/>
    <property type="molecule type" value="Genomic_DNA"/>
</dbReference>
<keyword evidence="1" id="KW-0862">Zinc</keyword>
<keyword evidence="5" id="KW-1185">Reference proteome</keyword>
<evidence type="ECO:0000256" key="2">
    <source>
        <dbReference type="SAM" id="MobiDB-lite"/>
    </source>
</evidence>
<dbReference type="SUPFAM" id="SSF54001">
    <property type="entry name" value="Cysteine proteinases"/>
    <property type="match status" value="1"/>
</dbReference>
<dbReference type="SMART" id="SM00355">
    <property type="entry name" value="ZnF_C2H2"/>
    <property type="match status" value="4"/>
</dbReference>
<feature type="compositionally biased region" description="Polar residues" evidence="2">
    <location>
        <begin position="26"/>
        <end position="38"/>
    </location>
</feature>
<reference evidence="4" key="2">
    <citation type="journal article" date="2023" name="BMC Genomics">
        <title>Pest status, molecular evolution, and epigenetic factors derived from the genome assembly of Frankliniella fusca, a thysanopteran phytovirus vector.</title>
        <authorList>
            <person name="Catto M.A."/>
            <person name="Labadie P.E."/>
            <person name="Jacobson A.L."/>
            <person name="Kennedy G.G."/>
            <person name="Srinivasan R."/>
            <person name="Hunt B.G."/>
        </authorList>
    </citation>
    <scope>NUCLEOTIDE SEQUENCE</scope>
    <source>
        <strain evidence="4">PL_HMW_Pooled</strain>
    </source>
</reference>
<dbReference type="PANTHER" id="PTHR33936:SF25">
    <property type="entry name" value="C2H2-TYPE DOMAIN-CONTAINING PROTEIN"/>
    <property type="match status" value="1"/>
</dbReference>
<protein>
    <submittedName>
        <fullName evidence="4">Transcription factor IIIA</fullName>
    </submittedName>
</protein>
<feature type="region of interest" description="Disordered" evidence="2">
    <location>
        <begin position="1"/>
        <end position="38"/>
    </location>
</feature>
<dbReference type="InterPro" id="IPR052797">
    <property type="entry name" value="RegFact_GeneExpr_CellDeath"/>
</dbReference>
<dbReference type="PROSITE" id="PS00028">
    <property type="entry name" value="ZINC_FINGER_C2H2_1"/>
    <property type="match status" value="1"/>
</dbReference>
<comment type="caution">
    <text evidence="4">The sequence shown here is derived from an EMBL/GenBank/DDBJ whole genome shotgun (WGS) entry which is preliminary data.</text>
</comment>
<dbReference type="CDD" id="cd15489">
    <property type="entry name" value="PHD_SF"/>
    <property type="match status" value="1"/>
</dbReference>
<dbReference type="Proteomes" id="UP001219518">
    <property type="component" value="Unassembled WGS sequence"/>
</dbReference>
<keyword evidence="1" id="KW-0479">Metal-binding</keyword>
<accession>A0AAE1HDR1</accession>
<name>A0AAE1HDR1_9NEOP</name>
<organism evidence="4 5">
    <name type="scientific">Frankliniella fusca</name>
    <dbReference type="NCBI Taxonomy" id="407009"/>
    <lineage>
        <taxon>Eukaryota</taxon>
        <taxon>Metazoa</taxon>
        <taxon>Ecdysozoa</taxon>
        <taxon>Arthropoda</taxon>
        <taxon>Hexapoda</taxon>
        <taxon>Insecta</taxon>
        <taxon>Pterygota</taxon>
        <taxon>Neoptera</taxon>
        <taxon>Paraneoptera</taxon>
        <taxon>Thysanoptera</taxon>
        <taxon>Terebrantia</taxon>
        <taxon>Thripoidea</taxon>
        <taxon>Thripidae</taxon>
        <taxon>Frankliniella</taxon>
    </lineage>
</organism>
<dbReference type="InterPro" id="IPR038765">
    <property type="entry name" value="Papain-like_cys_pep_sf"/>
</dbReference>
<dbReference type="GO" id="GO:0008270">
    <property type="term" value="F:zinc ion binding"/>
    <property type="evidence" value="ECO:0007669"/>
    <property type="project" value="UniProtKB-KW"/>
</dbReference>
<reference evidence="4" key="1">
    <citation type="submission" date="2021-07" db="EMBL/GenBank/DDBJ databases">
        <authorList>
            <person name="Catto M.A."/>
            <person name="Jacobson A."/>
            <person name="Kennedy G."/>
            <person name="Labadie P."/>
            <person name="Hunt B.G."/>
            <person name="Srinivasan R."/>
        </authorList>
    </citation>
    <scope>NUCLEOTIDE SEQUENCE</scope>
    <source>
        <strain evidence="4">PL_HMW_Pooled</strain>
        <tissue evidence="4">Head</tissue>
    </source>
</reference>
<gene>
    <name evidence="4" type="ORF">KUF71_008623</name>
</gene>
<evidence type="ECO:0000259" key="3">
    <source>
        <dbReference type="PROSITE" id="PS50157"/>
    </source>
</evidence>
<evidence type="ECO:0000256" key="1">
    <source>
        <dbReference type="PROSITE-ProRule" id="PRU00042"/>
    </source>
</evidence>
<keyword evidence="1" id="KW-0863">Zinc-finger</keyword>
<dbReference type="InterPro" id="IPR013087">
    <property type="entry name" value="Znf_C2H2_type"/>
</dbReference>
<evidence type="ECO:0000313" key="5">
    <source>
        <dbReference type="Proteomes" id="UP001219518"/>
    </source>
</evidence>
<dbReference type="PROSITE" id="PS50157">
    <property type="entry name" value="ZINC_FINGER_C2H2_2"/>
    <property type="match status" value="2"/>
</dbReference>
<dbReference type="Gene3D" id="3.30.160.60">
    <property type="entry name" value="Classic Zinc Finger"/>
    <property type="match status" value="2"/>
</dbReference>
<dbReference type="PANTHER" id="PTHR33936">
    <property type="entry name" value="PROTEIN CBG17840"/>
    <property type="match status" value="1"/>
</dbReference>